<keyword evidence="11" id="KW-1185">Reference proteome</keyword>
<dbReference type="GO" id="GO:0008270">
    <property type="term" value="F:zinc ion binding"/>
    <property type="evidence" value="ECO:0007669"/>
    <property type="project" value="UniProtKB-KW"/>
</dbReference>
<keyword evidence="4 6" id="KW-0862">Zinc</keyword>
<feature type="region of interest" description="Disordered" evidence="8">
    <location>
        <begin position="450"/>
        <end position="485"/>
    </location>
</feature>
<feature type="compositionally biased region" description="Polar residues" evidence="8">
    <location>
        <begin position="193"/>
        <end position="211"/>
    </location>
</feature>
<feature type="domain" description="C3H1-type" evidence="9">
    <location>
        <begin position="1"/>
        <end position="27"/>
    </location>
</feature>
<evidence type="ECO:0000259" key="9">
    <source>
        <dbReference type="PROSITE" id="PS50103"/>
    </source>
</evidence>
<keyword evidence="2 6" id="KW-0479">Metal-binding</keyword>
<organism evidence="10 11">
    <name type="scientific">Tremella mesenterica</name>
    <name type="common">Jelly fungus</name>
    <dbReference type="NCBI Taxonomy" id="5217"/>
    <lineage>
        <taxon>Eukaryota</taxon>
        <taxon>Fungi</taxon>
        <taxon>Dikarya</taxon>
        <taxon>Basidiomycota</taxon>
        <taxon>Agaricomycotina</taxon>
        <taxon>Tremellomycetes</taxon>
        <taxon>Tremellales</taxon>
        <taxon>Tremellaceae</taxon>
        <taxon>Tremella</taxon>
    </lineage>
</organism>
<dbReference type="EMBL" id="SDIL01000015">
    <property type="protein sequence ID" value="RXK40692.1"/>
    <property type="molecule type" value="Genomic_DNA"/>
</dbReference>
<evidence type="ECO:0000256" key="8">
    <source>
        <dbReference type="SAM" id="MobiDB-lite"/>
    </source>
</evidence>
<feature type="coiled-coil region" evidence="7">
    <location>
        <begin position="114"/>
        <end position="148"/>
    </location>
</feature>
<dbReference type="InterPro" id="IPR041367">
    <property type="entry name" value="Znf-CCCH_4"/>
</dbReference>
<dbReference type="InParanoid" id="A0A4Q1BRZ6"/>
<dbReference type="SMART" id="SM00356">
    <property type="entry name" value="ZnF_C3H1"/>
    <property type="match status" value="1"/>
</dbReference>
<dbReference type="VEuPathDB" id="FungiDB:TREMEDRAFT_73071"/>
<dbReference type="PANTHER" id="PTHR46527">
    <property type="entry name" value="NUCLEOPORIN-LIKE PROTEIN 2"/>
    <property type="match status" value="1"/>
</dbReference>
<dbReference type="Gene3D" id="4.10.1000.10">
    <property type="entry name" value="Zinc finger, CCCH-type"/>
    <property type="match status" value="1"/>
</dbReference>
<reference evidence="10 11" key="1">
    <citation type="submission" date="2016-06" db="EMBL/GenBank/DDBJ databases">
        <title>Evolution of pathogenesis and genome organization in the Tremellales.</title>
        <authorList>
            <person name="Cuomo C."/>
            <person name="Litvintseva A."/>
            <person name="Heitman J."/>
            <person name="Chen Y."/>
            <person name="Sun S."/>
            <person name="Springer D."/>
            <person name="Dromer F."/>
            <person name="Young S."/>
            <person name="Zeng Q."/>
            <person name="Chapman S."/>
            <person name="Gujja S."/>
            <person name="Saif S."/>
            <person name="Birren B."/>
        </authorList>
    </citation>
    <scope>NUCLEOTIDE SEQUENCE [LARGE SCALE GENOMIC DNA]</scope>
    <source>
        <strain evidence="10 11">ATCC 28783</strain>
    </source>
</reference>
<dbReference type="PANTHER" id="PTHR46527:SF1">
    <property type="entry name" value="NUCLEOPORIN NUP42"/>
    <property type="match status" value="1"/>
</dbReference>
<evidence type="ECO:0000256" key="5">
    <source>
        <dbReference type="ARBA" id="ARBA00023242"/>
    </source>
</evidence>
<proteinExistence type="predicted"/>
<keyword evidence="3 6" id="KW-0863">Zinc-finger</keyword>
<feature type="compositionally biased region" description="Low complexity" evidence="8">
    <location>
        <begin position="450"/>
        <end position="475"/>
    </location>
</feature>
<dbReference type="InterPro" id="IPR051767">
    <property type="entry name" value="Nucleoporin_NUP42"/>
</dbReference>
<evidence type="ECO:0000313" key="10">
    <source>
        <dbReference type="EMBL" id="RXK40692.1"/>
    </source>
</evidence>
<dbReference type="OrthoDB" id="20729at2759"/>
<evidence type="ECO:0000313" key="11">
    <source>
        <dbReference type="Proteomes" id="UP000289152"/>
    </source>
</evidence>
<dbReference type="Pfam" id="PF18044">
    <property type="entry name" value="zf-CCCH_4"/>
    <property type="match status" value="1"/>
</dbReference>
<accession>A0A4Q1BRZ6</accession>
<comment type="subcellular location">
    <subcellularLocation>
        <location evidence="1">Nucleus</location>
    </subcellularLocation>
</comment>
<dbReference type="Proteomes" id="UP000289152">
    <property type="component" value="Unassembled WGS sequence"/>
</dbReference>
<feature type="region of interest" description="Disordered" evidence="8">
    <location>
        <begin position="27"/>
        <end position="55"/>
    </location>
</feature>
<protein>
    <recommendedName>
        <fullName evidence="9">C3H1-type domain-containing protein</fullName>
    </recommendedName>
</protein>
<dbReference type="GO" id="GO:0005634">
    <property type="term" value="C:nucleus"/>
    <property type="evidence" value="ECO:0007669"/>
    <property type="project" value="UniProtKB-SubCell"/>
</dbReference>
<evidence type="ECO:0000256" key="2">
    <source>
        <dbReference type="ARBA" id="ARBA00022723"/>
    </source>
</evidence>
<gene>
    <name evidence="10" type="ORF">M231_01943</name>
</gene>
<dbReference type="InterPro" id="IPR000571">
    <property type="entry name" value="Znf_CCCH"/>
</dbReference>
<keyword evidence="5" id="KW-0539">Nucleus</keyword>
<dbReference type="PROSITE" id="PS50103">
    <property type="entry name" value="ZF_C3H1"/>
    <property type="match status" value="1"/>
</dbReference>
<keyword evidence="7" id="KW-0175">Coiled coil</keyword>
<comment type="caution">
    <text evidence="10">The sequence shown here is derived from an EMBL/GenBank/DDBJ whole genome shotgun (WGS) entry which is preliminary data.</text>
</comment>
<sequence>MSTQVCRDYLSGSCRFGNSCRYYHPPRSGQGGRNVSSANSVPLGRRASSEEPTYQFNEDTLKADLKTELPTWILSSYGAAKYEPNLFAGMDMSQEDMRWKWTQSMKRGTPQEYFKEEADLLNQAKKTIDQATSNLRKTRELAEKLHDARYPSGTKVGGNRPTEFSESTTLAKISGTPTGGFNPPTIPNAFNRPPTTAFGSSTPSAFGSTAPTAPKAFGTSGSTFGTSSFGQPAFGASSSPSSAFVASPAPTTSAFGPSSSGSAFGTSAFGAKTNTSAFGSTSTTNSTQSSTSGFGSFNTSTTAFGAPQTTTMTPFSSNSSSNPTITSTAPAFGTSAFGKPANLSNNASPAFGSSGFGSSTPSAGSAFGQPAFGSSSSPASGGFGAFGKTTTTPTASAFSAFSSPSTSTATQPSSAFGTSAFGQVKQSAFGSTTSNATTATSAFTPNPFSATTTSAFSTPPSSNPFTKTTPNPFAPRTSSSTPAFSADVKIPPGWSYDDPWSWTLESLEIDEEGKGGEEDEMWKLPEWDSFDQIPVNPPPRGVRT</sequence>
<evidence type="ECO:0000256" key="6">
    <source>
        <dbReference type="PROSITE-ProRule" id="PRU00723"/>
    </source>
</evidence>
<feature type="zinc finger region" description="C3H1-type" evidence="6">
    <location>
        <begin position="1"/>
        <end position="27"/>
    </location>
</feature>
<dbReference type="STRING" id="5217.A0A4Q1BRZ6"/>
<feature type="region of interest" description="Disordered" evidence="8">
    <location>
        <begin position="237"/>
        <end position="258"/>
    </location>
</feature>
<evidence type="ECO:0000256" key="4">
    <source>
        <dbReference type="ARBA" id="ARBA00022833"/>
    </source>
</evidence>
<dbReference type="SUPFAM" id="SSF90229">
    <property type="entry name" value="CCCH zinc finger"/>
    <property type="match status" value="1"/>
</dbReference>
<dbReference type="AlphaFoldDB" id="A0A4Q1BRZ6"/>
<dbReference type="InterPro" id="IPR036855">
    <property type="entry name" value="Znf_CCCH_sf"/>
</dbReference>
<feature type="region of interest" description="Disordered" evidence="8">
    <location>
        <begin position="171"/>
        <end position="213"/>
    </location>
</feature>
<name>A0A4Q1BRZ6_TREME</name>
<evidence type="ECO:0000256" key="3">
    <source>
        <dbReference type="ARBA" id="ARBA00022771"/>
    </source>
</evidence>
<evidence type="ECO:0000256" key="7">
    <source>
        <dbReference type="SAM" id="Coils"/>
    </source>
</evidence>
<evidence type="ECO:0000256" key="1">
    <source>
        <dbReference type="ARBA" id="ARBA00004123"/>
    </source>
</evidence>